<keyword evidence="2" id="KW-1185">Reference proteome</keyword>
<dbReference type="AlphaFoldDB" id="L0DQU0"/>
<dbReference type="KEGG" id="saci:Sinac_7313"/>
<dbReference type="HOGENOM" id="CLU_3405473_0_0_0"/>
<sequence>MSMISKTSRKNRVKLAATFGLLVFIGHECV</sequence>
<gene>
    <name evidence="1" type="ordered locus">Sinac_7313</name>
</gene>
<protein>
    <submittedName>
        <fullName evidence="1">Uncharacterized protein</fullName>
    </submittedName>
</protein>
<dbReference type="EMBL" id="CP003364">
    <property type="protein sequence ID" value="AGA31355.1"/>
    <property type="molecule type" value="Genomic_DNA"/>
</dbReference>
<dbReference type="Proteomes" id="UP000010798">
    <property type="component" value="Chromosome"/>
</dbReference>
<reference evidence="1 2" key="1">
    <citation type="submission" date="2012-02" db="EMBL/GenBank/DDBJ databases">
        <title>Complete sequence of chromosome of Singulisphaera acidiphila DSM 18658.</title>
        <authorList>
            <consortium name="US DOE Joint Genome Institute (JGI-PGF)"/>
            <person name="Lucas S."/>
            <person name="Copeland A."/>
            <person name="Lapidus A."/>
            <person name="Glavina del Rio T."/>
            <person name="Dalin E."/>
            <person name="Tice H."/>
            <person name="Bruce D."/>
            <person name="Goodwin L."/>
            <person name="Pitluck S."/>
            <person name="Peters L."/>
            <person name="Ovchinnikova G."/>
            <person name="Chertkov O."/>
            <person name="Kyrpides N."/>
            <person name="Mavromatis K."/>
            <person name="Ivanova N."/>
            <person name="Brettin T."/>
            <person name="Detter J.C."/>
            <person name="Han C."/>
            <person name="Larimer F."/>
            <person name="Land M."/>
            <person name="Hauser L."/>
            <person name="Markowitz V."/>
            <person name="Cheng J.-F."/>
            <person name="Hugenholtz P."/>
            <person name="Woyke T."/>
            <person name="Wu D."/>
            <person name="Tindall B."/>
            <person name="Pomrenke H."/>
            <person name="Brambilla E."/>
            <person name="Klenk H.-P."/>
            <person name="Eisen J.A."/>
        </authorList>
    </citation>
    <scope>NUCLEOTIDE SEQUENCE [LARGE SCALE GENOMIC DNA]</scope>
    <source>
        <strain evidence="2">ATCC BAA-1392 / DSM 18658 / VKM B-2454 / MOB10</strain>
    </source>
</reference>
<name>L0DQU0_SINAD</name>
<proteinExistence type="predicted"/>
<accession>L0DQU0</accession>
<evidence type="ECO:0000313" key="1">
    <source>
        <dbReference type="EMBL" id="AGA31355.1"/>
    </source>
</evidence>
<organism evidence="1 2">
    <name type="scientific">Singulisphaera acidiphila (strain ATCC BAA-1392 / DSM 18658 / VKM B-2454 / MOB10)</name>
    <dbReference type="NCBI Taxonomy" id="886293"/>
    <lineage>
        <taxon>Bacteria</taxon>
        <taxon>Pseudomonadati</taxon>
        <taxon>Planctomycetota</taxon>
        <taxon>Planctomycetia</taxon>
        <taxon>Isosphaerales</taxon>
        <taxon>Isosphaeraceae</taxon>
        <taxon>Singulisphaera</taxon>
    </lineage>
</organism>
<evidence type="ECO:0000313" key="2">
    <source>
        <dbReference type="Proteomes" id="UP000010798"/>
    </source>
</evidence>